<dbReference type="InterPro" id="IPR050415">
    <property type="entry name" value="MRET"/>
</dbReference>
<dbReference type="PANTHER" id="PTHR47354:SF8">
    <property type="entry name" value="1,2-PHENYLACETYL-COA EPOXIDASE, SUBUNIT E"/>
    <property type="match status" value="1"/>
</dbReference>
<evidence type="ECO:0000259" key="14">
    <source>
        <dbReference type="PROSITE" id="PS51384"/>
    </source>
</evidence>
<feature type="transmembrane region" description="Helical" evidence="13">
    <location>
        <begin position="140"/>
        <end position="157"/>
    </location>
</feature>
<name>A0A0K2W759_MESPL</name>
<evidence type="ECO:0000256" key="11">
    <source>
        <dbReference type="ARBA" id="ARBA00023014"/>
    </source>
</evidence>
<dbReference type="SUPFAM" id="SSF52343">
    <property type="entry name" value="Ferredoxin reductase-like, C-terminal NADP-linked domain"/>
    <property type="match status" value="1"/>
</dbReference>
<evidence type="ECO:0000256" key="8">
    <source>
        <dbReference type="ARBA" id="ARBA00022989"/>
    </source>
</evidence>
<evidence type="ECO:0000256" key="5">
    <source>
        <dbReference type="ARBA" id="ARBA00022714"/>
    </source>
</evidence>
<dbReference type="Gene3D" id="3.40.50.80">
    <property type="entry name" value="Nucleotide-binding domain of ferredoxin-NADP reductase (FNR) module"/>
    <property type="match status" value="1"/>
</dbReference>
<evidence type="ECO:0000313" key="16">
    <source>
        <dbReference type="Proteomes" id="UP000182888"/>
    </source>
</evidence>
<comment type="subcellular location">
    <subcellularLocation>
        <location evidence="2">Membrane</location>
        <topology evidence="2">Multi-pass membrane protein</topology>
    </subcellularLocation>
</comment>
<evidence type="ECO:0000256" key="10">
    <source>
        <dbReference type="ARBA" id="ARBA00023004"/>
    </source>
</evidence>
<evidence type="ECO:0000256" key="4">
    <source>
        <dbReference type="ARBA" id="ARBA00022692"/>
    </source>
</evidence>
<organism evidence="15 16">
    <name type="scientific">Mesorhizobium plurifarium</name>
    <dbReference type="NCBI Taxonomy" id="69974"/>
    <lineage>
        <taxon>Bacteria</taxon>
        <taxon>Pseudomonadati</taxon>
        <taxon>Pseudomonadota</taxon>
        <taxon>Alphaproteobacteria</taxon>
        <taxon>Hyphomicrobiales</taxon>
        <taxon>Phyllobacteriaceae</taxon>
        <taxon>Mesorhizobium</taxon>
    </lineage>
</organism>
<keyword evidence="7" id="KW-0274">FAD</keyword>
<dbReference type="PROSITE" id="PS51384">
    <property type="entry name" value="FAD_FR"/>
    <property type="match status" value="1"/>
</dbReference>
<dbReference type="EMBL" id="CCND01000050">
    <property type="protein sequence ID" value="CDX62888.1"/>
    <property type="molecule type" value="Genomic_DNA"/>
</dbReference>
<evidence type="ECO:0000256" key="1">
    <source>
        <dbReference type="ARBA" id="ARBA00001974"/>
    </source>
</evidence>
<feature type="transmembrane region" description="Helical" evidence="13">
    <location>
        <begin position="80"/>
        <end position="96"/>
    </location>
</feature>
<evidence type="ECO:0000256" key="9">
    <source>
        <dbReference type="ARBA" id="ARBA00023002"/>
    </source>
</evidence>
<dbReference type="GO" id="GO:0046872">
    <property type="term" value="F:metal ion binding"/>
    <property type="evidence" value="ECO:0007669"/>
    <property type="project" value="UniProtKB-KW"/>
</dbReference>
<keyword evidence="9" id="KW-0560">Oxidoreductase</keyword>
<reference evidence="16" key="1">
    <citation type="submission" date="2014-08" db="EMBL/GenBank/DDBJ databases">
        <authorList>
            <person name="Edwards T."/>
        </authorList>
    </citation>
    <scope>NUCLEOTIDE SEQUENCE [LARGE SCALE GENOMIC DNA]</scope>
</reference>
<dbReference type="InterPro" id="IPR017938">
    <property type="entry name" value="Riboflavin_synthase-like_b-brl"/>
</dbReference>
<evidence type="ECO:0000256" key="6">
    <source>
        <dbReference type="ARBA" id="ARBA00022723"/>
    </source>
</evidence>
<accession>A0A0K2W759</accession>
<evidence type="ECO:0000313" key="15">
    <source>
        <dbReference type="EMBL" id="CDX62888.1"/>
    </source>
</evidence>
<dbReference type="PANTHER" id="PTHR47354">
    <property type="entry name" value="NADH OXIDOREDUCTASE HCR"/>
    <property type="match status" value="1"/>
</dbReference>
<keyword evidence="11" id="KW-0411">Iron-sulfur</keyword>
<protein>
    <submittedName>
        <fullName evidence="15">Ferric reductase domain protein protein transmembrane component domain protein</fullName>
    </submittedName>
</protein>
<feature type="transmembrane region" description="Helical" evidence="13">
    <location>
        <begin position="195"/>
        <end position="213"/>
    </location>
</feature>
<dbReference type="InterPro" id="IPR039261">
    <property type="entry name" value="FNR_nucleotide-bd"/>
</dbReference>
<keyword evidence="8 13" id="KW-1133">Transmembrane helix</keyword>
<dbReference type="SUPFAM" id="SSF63380">
    <property type="entry name" value="Riboflavin synthase domain-like"/>
    <property type="match status" value="1"/>
</dbReference>
<keyword evidence="12 13" id="KW-0472">Membrane</keyword>
<dbReference type="GO" id="GO:0016491">
    <property type="term" value="F:oxidoreductase activity"/>
    <property type="evidence" value="ECO:0007669"/>
    <property type="project" value="UniProtKB-KW"/>
</dbReference>
<keyword evidence="4 13" id="KW-0812">Transmembrane</keyword>
<comment type="cofactor">
    <cofactor evidence="1">
        <name>FAD</name>
        <dbReference type="ChEBI" id="CHEBI:57692"/>
    </cofactor>
</comment>
<keyword evidence="5" id="KW-0001">2Fe-2S</keyword>
<feature type="transmembrane region" description="Helical" evidence="13">
    <location>
        <begin position="169"/>
        <end position="189"/>
    </location>
</feature>
<evidence type="ECO:0000256" key="7">
    <source>
        <dbReference type="ARBA" id="ARBA00022827"/>
    </source>
</evidence>
<keyword evidence="10" id="KW-0408">Iron</keyword>
<evidence type="ECO:0000256" key="2">
    <source>
        <dbReference type="ARBA" id="ARBA00004141"/>
    </source>
</evidence>
<dbReference type="GO" id="GO:0050660">
    <property type="term" value="F:flavin adenine dinucleotide binding"/>
    <property type="evidence" value="ECO:0007669"/>
    <property type="project" value="TreeGrafter"/>
</dbReference>
<dbReference type="InterPro" id="IPR013130">
    <property type="entry name" value="Fe3_Rdtase_TM_dom"/>
</dbReference>
<dbReference type="InterPro" id="IPR013112">
    <property type="entry name" value="FAD-bd_8"/>
</dbReference>
<feature type="domain" description="FAD-binding FR-type" evidence="14">
    <location>
        <begin position="204"/>
        <end position="319"/>
    </location>
</feature>
<dbReference type="InterPro" id="IPR017927">
    <property type="entry name" value="FAD-bd_FR_type"/>
</dbReference>
<evidence type="ECO:0000256" key="12">
    <source>
        <dbReference type="ARBA" id="ARBA00023136"/>
    </source>
</evidence>
<keyword evidence="3" id="KW-0285">Flavoprotein</keyword>
<dbReference type="Pfam" id="PF01794">
    <property type="entry name" value="Ferric_reduct"/>
    <property type="match status" value="1"/>
</dbReference>
<evidence type="ECO:0000256" key="3">
    <source>
        <dbReference type="ARBA" id="ARBA00022630"/>
    </source>
</evidence>
<feature type="transmembrane region" description="Helical" evidence="13">
    <location>
        <begin position="38"/>
        <end position="59"/>
    </location>
</feature>
<dbReference type="GO" id="GO:0016020">
    <property type="term" value="C:membrane"/>
    <property type="evidence" value="ECO:0007669"/>
    <property type="project" value="UniProtKB-SubCell"/>
</dbReference>
<dbReference type="Gene3D" id="2.40.30.10">
    <property type="entry name" value="Translation factors"/>
    <property type="match status" value="1"/>
</dbReference>
<dbReference type="CDD" id="cd06198">
    <property type="entry name" value="FNR_like_3"/>
    <property type="match status" value="1"/>
</dbReference>
<gene>
    <name evidence="15" type="ORF">MPL1032_70109</name>
</gene>
<evidence type="ECO:0000256" key="13">
    <source>
        <dbReference type="SAM" id="Phobius"/>
    </source>
</evidence>
<keyword evidence="6" id="KW-0479">Metal-binding</keyword>
<proteinExistence type="predicted"/>
<dbReference type="GO" id="GO:0051537">
    <property type="term" value="F:2 iron, 2 sulfur cluster binding"/>
    <property type="evidence" value="ECO:0007669"/>
    <property type="project" value="UniProtKB-KW"/>
</dbReference>
<dbReference type="AlphaFoldDB" id="A0A0K2W759"/>
<sequence>MRHIKIVFWGLLALLSILWLAAEPSAFQPESFMALRDAMVQYSGVIAIGVMSVAMVLALRPRWPERWFGGMDKMYRLHKWLGITALIVSVAHWLWSQGPKWAVGWGLLERPARGERPTVENPVEAFFMSLRGSAEGVGEWAFYAAVLLIALALIRYFPYRLFYKTHRLLAIAYLVLVFHAVVLTEFRYWTSPIGVAMALLLVAGTYVAATVLLRRVGAGRKVQGTITSLHYYPGVRALETEIEVPQGWPGHKPGQFAFATSDSSEGAHPYTIASGWNDGDRKITFVTKELGDHTSRLRHKLRIGQHVKIEGPYGCFDFENGQPRQIWIGGGIGITPFIAGMKHIALERQAKRDQSLPAIDLFHTTADYDENAIAKLKADAEAANVRLHVFVDARDGRLTGDRIRAEVPEWRMASIWFCGPAGFGEVLRKDFAAQGLPVDERFHQELFAMR</sequence>
<dbReference type="Pfam" id="PF08022">
    <property type="entry name" value="FAD_binding_8"/>
    <property type="match status" value="1"/>
</dbReference>
<dbReference type="Proteomes" id="UP000182888">
    <property type="component" value="Unassembled WGS sequence"/>
</dbReference>